<dbReference type="AlphaFoldDB" id="A0A6G8FJZ6"/>
<evidence type="ECO:0000313" key="3">
    <source>
        <dbReference type="Proteomes" id="UP000501387"/>
    </source>
</evidence>
<name>A0A6G8FJZ6_9MICO</name>
<evidence type="ECO:0000313" key="2">
    <source>
        <dbReference type="EMBL" id="QIM16697.1"/>
    </source>
</evidence>
<keyword evidence="1" id="KW-1133">Transmembrane helix</keyword>
<evidence type="ECO:0000256" key="1">
    <source>
        <dbReference type="SAM" id="Phobius"/>
    </source>
</evidence>
<reference evidence="2 3" key="1">
    <citation type="submission" date="2020-03" db="EMBL/GenBank/DDBJ databases">
        <title>Leucobacter sp. nov., isolated from beetles.</title>
        <authorList>
            <person name="Hyun D.-W."/>
            <person name="Bae J.-W."/>
        </authorList>
    </citation>
    <scope>NUCLEOTIDE SEQUENCE [LARGE SCALE GENOMIC DNA]</scope>
    <source>
        <strain evidence="2 3">HDW9B</strain>
    </source>
</reference>
<feature type="transmembrane region" description="Helical" evidence="1">
    <location>
        <begin position="44"/>
        <end position="65"/>
    </location>
</feature>
<protein>
    <recommendedName>
        <fullName evidence="4">DUF3093 domain-containing protein</fullName>
    </recommendedName>
</protein>
<keyword evidence="1" id="KW-0812">Transmembrane</keyword>
<dbReference type="KEGG" id="lins:G7067_10230"/>
<sequence length="187" mass="19877">MGLLAFLLQPRVRIERPRDEDSAPLSLGDTERAAWLGGVGPSGVYLWVVGGTLLLLLGTAVMVLLQDGVGGLVLLILFVVMTSLLATCSWFRVRIDDTGIEARSTLGWPRFHVPAADIERVAVAQISPFSEFGGWGLRWVPGGFGLVMRTGEGIVVTRKGGRSFTVTIDDAETGAALLAAAADRTDA</sequence>
<gene>
    <name evidence="2" type="ORF">G7067_10230</name>
</gene>
<keyword evidence="3" id="KW-1185">Reference proteome</keyword>
<feature type="transmembrane region" description="Helical" evidence="1">
    <location>
        <begin position="72"/>
        <end position="93"/>
    </location>
</feature>
<accession>A0A6G8FJZ6</accession>
<organism evidence="2 3">
    <name type="scientific">Leucobacter insecticola</name>
    <dbReference type="NCBI Taxonomy" id="2714934"/>
    <lineage>
        <taxon>Bacteria</taxon>
        <taxon>Bacillati</taxon>
        <taxon>Actinomycetota</taxon>
        <taxon>Actinomycetes</taxon>
        <taxon>Micrococcales</taxon>
        <taxon>Microbacteriaceae</taxon>
        <taxon>Leucobacter</taxon>
    </lineage>
</organism>
<proteinExistence type="predicted"/>
<dbReference type="EMBL" id="CP049934">
    <property type="protein sequence ID" value="QIM16697.1"/>
    <property type="molecule type" value="Genomic_DNA"/>
</dbReference>
<dbReference type="Proteomes" id="UP000501387">
    <property type="component" value="Chromosome"/>
</dbReference>
<dbReference type="RefSeq" id="WP_166323984.1">
    <property type="nucleotide sequence ID" value="NZ_CP049934.1"/>
</dbReference>
<keyword evidence="1" id="KW-0472">Membrane</keyword>
<evidence type="ECO:0008006" key="4">
    <source>
        <dbReference type="Google" id="ProtNLM"/>
    </source>
</evidence>